<dbReference type="GO" id="GO:0005524">
    <property type="term" value="F:ATP binding"/>
    <property type="evidence" value="ECO:0007669"/>
    <property type="project" value="UniProtKB-KW"/>
</dbReference>
<keyword evidence="5" id="KW-0067">ATP-binding</keyword>
<dbReference type="InterPro" id="IPR018483">
    <property type="entry name" value="Carb_kinase_FGGY_CS"/>
</dbReference>
<dbReference type="GO" id="GO:0019563">
    <property type="term" value="P:glycerol catabolic process"/>
    <property type="evidence" value="ECO:0007669"/>
    <property type="project" value="TreeGrafter"/>
</dbReference>
<dbReference type="PROSITE" id="PS00445">
    <property type="entry name" value="FGGY_KINASES_2"/>
    <property type="match status" value="1"/>
</dbReference>
<dbReference type="PANTHER" id="PTHR10196">
    <property type="entry name" value="SUGAR KINASE"/>
    <property type="match status" value="1"/>
</dbReference>
<keyword evidence="4" id="KW-0418">Kinase</keyword>
<dbReference type="InterPro" id="IPR018484">
    <property type="entry name" value="FGGY_N"/>
</dbReference>
<evidence type="ECO:0000256" key="5">
    <source>
        <dbReference type="ARBA" id="ARBA00022840"/>
    </source>
</evidence>
<dbReference type="InterPro" id="IPR043129">
    <property type="entry name" value="ATPase_NBD"/>
</dbReference>
<dbReference type="SUPFAM" id="SSF53067">
    <property type="entry name" value="Actin-like ATPase domain"/>
    <property type="match status" value="2"/>
</dbReference>
<feature type="non-terminal residue" evidence="9">
    <location>
        <position position="1"/>
    </location>
</feature>
<name>A0A382ZY16_9ZZZZ</name>
<evidence type="ECO:0000259" key="7">
    <source>
        <dbReference type="Pfam" id="PF00370"/>
    </source>
</evidence>
<evidence type="ECO:0000256" key="3">
    <source>
        <dbReference type="ARBA" id="ARBA00022741"/>
    </source>
</evidence>
<dbReference type="GO" id="GO:0005829">
    <property type="term" value="C:cytosol"/>
    <property type="evidence" value="ECO:0007669"/>
    <property type="project" value="TreeGrafter"/>
</dbReference>
<dbReference type="Pfam" id="PF02782">
    <property type="entry name" value="FGGY_C"/>
    <property type="match status" value="1"/>
</dbReference>
<organism evidence="9">
    <name type="scientific">marine metagenome</name>
    <dbReference type="NCBI Taxonomy" id="408172"/>
    <lineage>
        <taxon>unclassified sequences</taxon>
        <taxon>metagenomes</taxon>
        <taxon>ecological metagenomes</taxon>
    </lineage>
</organism>
<protein>
    <recommendedName>
        <fullName evidence="6">ATP:glycerol 3-phosphotransferase</fullName>
    </recommendedName>
</protein>
<evidence type="ECO:0000256" key="2">
    <source>
        <dbReference type="ARBA" id="ARBA00022679"/>
    </source>
</evidence>
<dbReference type="InterPro" id="IPR018485">
    <property type="entry name" value="FGGY_C"/>
</dbReference>
<evidence type="ECO:0000256" key="4">
    <source>
        <dbReference type="ARBA" id="ARBA00022777"/>
    </source>
</evidence>
<dbReference type="Pfam" id="PF00370">
    <property type="entry name" value="FGGY_N"/>
    <property type="match status" value="1"/>
</dbReference>
<dbReference type="AlphaFoldDB" id="A0A382ZY16"/>
<evidence type="ECO:0000256" key="1">
    <source>
        <dbReference type="ARBA" id="ARBA00009156"/>
    </source>
</evidence>
<keyword evidence="2" id="KW-0808">Transferase</keyword>
<feature type="domain" description="Carbohydrate kinase FGGY N-terminal" evidence="7">
    <location>
        <begin position="1"/>
        <end position="79"/>
    </location>
</feature>
<keyword evidence="3" id="KW-0547">Nucleotide-binding</keyword>
<feature type="domain" description="Carbohydrate kinase FGGY C-terminal" evidence="8">
    <location>
        <begin position="89"/>
        <end position="255"/>
    </location>
</feature>
<evidence type="ECO:0000313" key="9">
    <source>
        <dbReference type="EMBL" id="SVE00190.1"/>
    </source>
</evidence>
<feature type="non-terminal residue" evidence="9">
    <location>
        <position position="255"/>
    </location>
</feature>
<dbReference type="Gene3D" id="3.30.420.40">
    <property type="match status" value="2"/>
</dbReference>
<gene>
    <name evidence="9" type="ORF">METZ01_LOCUS453044</name>
</gene>
<reference evidence="9" key="1">
    <citation type="submission" date="2018-05" db="EMBL/GenBank/DDBJ databases">
        <authorList>
            <person name="Lanie J.A."/>
            <person name="Ng W.-L."/>
            <person name="Kazmierczak K.M."/>
            <person name="Andrzejewski T.M."/>
            <person name="Davidsen T.M."/>
            <person name="Wayne K.J."/>
            <person name="Tettelin H."/>
            <person name="Glass J.I."/>
            <person name="Rusch D."/>
            <person name="Podicherti R."/>
            <person name="Tsui H.-C.T."/>
            <person name="Winkler M.E."/>
        </authorList>
    </citation>
    <scope>NUCLEOTIDE SEQUENCE</scope>
</reference>
<proteinExistence type="inferred from homology"/>
<evidence type="ECO:0000259" key="8">
    <source>
        <dbReference type="Pfam" id="PF02782"/>
    </source>
</evidence>
<accession>A0A382ZY16</accession>
<evidence type="ECO:0000256" key="6">
    <source>
        <dbReference type="ARBA" id="ARBA00043149"/>
    </source>
</evidence>
<dbReference type="GO" id="GO:0004370">
    <property type="term" value="F:glycerol kinase activity"/>
    <property type="evidence" value="ECO:0007669"/>
    <property type="project" value="TreeGrafter"/>
</dbReference>
<comment type="similarity">
    <text evidence="1">Belongs to the FGGY kinase family.</text>
</comment>
<dbReference type="EMBL" id="UINC01187458">
    <property type="protein sequence ID" value="SVE00190.1"/>
    <property type="molecule type" value="Genomic_DNA"/>
</dbReference>
<sequence>LTDGAVHATDVTNACRTQLFDLGKLAWDDGLLELFDVPRSLLPEVHPSSGILAHTTADLFGAEIPVAGIAGDQQAALFGQQCTRPGMAKNTYGTGSFLLLHTGEVPAASATGLLTTMAWQLGDTAPEFALEGSVFTTGAAIQWLRDGLGIIDTAPQVNELAASVADAGGVWVVPAFAGLGAPHWDPAARGTILGLAQGSTAAHIARATLEGIAFQVADVLNAMEIDACRSLAELRVDGGAAASDLLMQLQADLIG</sequence>
<dbReference type="PANTHER" id="PTHR10196:SF69">
    <property type="entry name" value="GLYCEROL KINASE"/>
    <property type="match status" value="1"/>
</dbReference>